<dbReference type="SFLD" id="SFLDG01082">
    <property type="entry name" value="B12-binding_domain_containing"/>
    <property type="match status" value="1"/>
</dbReference>
<dbReference type="Gene3D" id="3.80.30.20">
    <property type="entry name" value="tm_1862 like domain"/>
    <property type="match status" value="1"/>
</dbReference>
<evidence type="ECO:0000256" key="2">
    <source>
        <dbReference type="ARBA" id="ARBA00022485"/>
    </source>
</evidence>
<dbReference type="PROSITE" id="PS01278">
    <property type="entry name" value="MTTASE_RADICAL"/>
    <property type="match status" value="1"/>
</dbReference>
<keyword evidence="2" id="KW-0004">4Fe-4S</keyword>
<sequence>MKVHLKALGCRLNEAELEQWSQQFRAGGHDIVPDAPDADVLVLNTCAVTNEASGKSRRLMHRLYRENPAAKLVVSGCYASLQAAEVAQTLGVDLVVPNTEKDQLPQTVMQHFALPVMPAIATEPGEAPLFIRGRHRAFIKIQDGCRYRCTFCIVTVARGDERSRTEADIIAEINTLHQQGIQEIVLAGVHVGGYGSDTQTSLYALVQAILRETDIPRIRFASVEPWDLPDDFFALFSNPRLMPHMHLPLQSGADSVLRRMARRCKTTEFAALVAEARRSVPGFNVTTDIIVGFPGETDEEWEQTLAYVESVGFGHLHIFSYSIREGTKAARLPDQVTDALKKARSQALHGLGERLKYVWLQQQLGQTVPVLWEYGRVSDDGQRIYTGYTPNYCKVRVSVADNVLLENTIRQTLLTGVDDDAVLCGSLSDAH</sequence>
<dbReference type="InterPro" id="IPR023404">
    <property type="entry name" value="rSAM_horseshoe"/>
</dbReference>
<accession>A0ABX7WNA2</accession>
<evidence type="ECO:0000256" key="7">
    <source>
        <dbReference type="ARBA" id="ARBA00023014"/>
    </source>
</evidence>
<dbReference type="Gene3D" id="3.40.50.12160">
    <property type="entry name" value="Methylthiotransferase, N-terminal domain"/>
    <property type="match status" value="1"/>
</dbReference>
<name>A0ABX7WNA2_9GAMM</name>
<comment type="cofactor">
    <cofactor evidence="1">
        <name>[4Fe-4S] cluster</name>
        <dbReference type="ChEBI" id="CHEBI:49883"/>
    </cofactor>
</comment>
<dbReference type="Pfam" id="PF00919">
    <property type="entry name" value="UPF0004"/>
    <property type="match status" value="1"/>
</dbReference>
<keyword evidence="5" id="KW-0479">Metal-binding</keyword>
<dbReference type="NCBIfam" id="TIGR01579">
    <property type="entry name" value="MiaB-like-C"/>
    <property type="match status" value="1"/>
</dbReference>
<proteinExistence type="predicted"/>
<evidence type="ECO:0000256" key="5">
    <source>
        <dbReference type="ARBA" id="ARBA00022723"/>
    </source>
</evidence>
<dbReference type="NCBIfam" id="TIGR00089">
    <property type="entry name" value="MiaB/RimO family radical SAM methylthiotransferase"/>
    <property type="match status" value="1"/>
</dbReference>
<dbReference type="Pfam" id="PF04055">
    <property type="entry name" value="Radical_SAM"/>
    <property type="match status" value="1"/>
</dbReference>
<dbReference type="InterPro" id="IPR013848">
    <property type="entry name" value="Methylthiotransferase_N"/>
</dbReference>
<feature type="domain" description="MTTase N-terminal" evidence="8">
    <location>
        <begin position="1"/>
        <end position="113"/>
    </location>
</feature>
<organism evidence="10 11">
    <name type="scientific">Thiothrix litoralis</name>
    <dbReference type="NCBI Taxonomy" id="2891210"/>
    <lineage>
        <taxon>Bacteria</taxon>
        <taxon>Pseudomonadati</taxon>
        <taxon>Pseudomonadota</taxon>
        <taxon>Gammaproteobacteria</taxon>
        <taxon>Thiotrichales</taxon>
        <taxon>Thiotrichaceae</taxon>
        <taxon>Thiothrix</taxon>
    </lineage>
</organism>
<evidence type="ECO:0000313" key="10">
    <source>
        <dbReference type="EMBL" id="QTR44782.1"/>
    </source>
</evidence>
<dbReference type="SMART" id="SM00729">
    <property type="entry name" value="Elp3"/>
    <property type="match status" value="1"/>
</dbReference>
<protein>
    <submittedName>
        <fullName evidence="10">tRNA (N(6)-L-threonylcarbamoyladenosine(37)-C(2))-methylthiotransferase MtaB</fullName>
    </submittedName>
</protein>
<reference evidence="10 11" key="1">
    <citation type="submission" date="2021-04" db="EMBL/GenBank/DDBJ databases">
        <title>Genomics, taxonomy and metabolism of representatives of sulfur bacteria of the genus Thiothrix: Thiothrix fructosivorans QT, Thiothrix unzii A1T and three new species, Thiothrix subterranea sp. nov., Thiothrix litoralis sp. nov. and 'Candidatus Thiothrix anitrata' sp. nov.</title>
        <authorList>
            <person name="Ravin N.V."/>
            <person name="Smolyakov D."/>
            <person name="Rudenko T.S."/>
            <person name="Mardanov A.V."/>
            <person name="Beletsky A.V."/>
            <person name="Markov N.D."/>
            <person name="Fomenkov A.I."/>
            <person name="Roberts R.J."/>
            <person name="Karnachuk O.V."/>
            <person name="Novikov A."/>
            <person name="Grabovich M.Y."/>
        </authorList>
    </citation>
    <scope>NUCLEOTIDE SEQUENCE [LARGE SCALE GENOMIC DNA]</scope>
    <source>
        <strain evidence="10 11">AS</strain>
    </source>
</reference>
<dbReference type="RefSeq" id="WP_210221233.1">
    <property type="nucleotide sequence ID" value="NZ_CP072801.1"/>
</dbReference>
<evidence type="ECO:0000256" key="6">
    <source>
        <dbReference type="ARBA" id="ARBA00023004"/>
    </source>
</evidence>
<dbReference type="InterPro" id="IPR005839">
    <property type="entry name" value="Methylthiotransferase"/>
</dbReference>
<dbReference type="InterPro" id="IPR006467">
    <property type="entry name" value="MiaB-like_bact"/>
</dbReference>
<evidence type="ECO:0000313" key="11">
    <source>
        <dbReference type="Proteomes" id="UP000672039"/>
    </source>
</evidence>
<dbReference type="InterPro" id="IPR038135">
    <property type="entry name" value="Methylthiotransferase_N_sf"/>
</dbReference>
<dbReference type="CDD" id="cd01335">
    <property type="entry name" value="Radical_SAM"/>
    <property type="match status" value="1"/>
</dbReference>
<keyword evidence="3" id="KW-0808">Transferase</keyword>
<dbReference type="InterPro" id="IPR007197">
    <property type="entry name" value="rSAM"/>
</dbReference>
<dbReference type="PANTHER" id="PTHR11918:SF45">
    <property type="entry name" value="THREONYLCARBAMOYLADENOSINE TRNA METHYLTHIOTRANSFERASE"/>
    <property type="match status" value="1"/>
</dbReference>
<dbReference type="PROSITE" id="PS51918">
    <property type="entry name" value="RADICAL_SAM"/>
    <property type="match status" value="1"/>
</dbReference>
<evidence type="ECO:0000259" key="8">
    <source>
        <dbReference type="PROSITE" id="PS51449"/>
    </source>
</evidence>
<dbReference type="Proteomes" id="UP000672039">
    <property type="component" value="Chromosome"/>
</dbReference>
<keyword evidence="6" id="KW-0408">Iron</keyword>
<keyword evidence="11" id="KW-1185">Reference proteome</keyword>
<evidence type="ECO:0000256" key="4">
    <source>
        <dbReference type="ARBA" id="ARBA00022691"/>
    </source>
</evidence>
<evidence type="ECO:0000256" key="3">
    <source>
        <dbReference type="ARBA" id="ARBA00022679"/>
    </source>
</evidence>
<keyword evidence="4" id="KW-0949">S-adenosyl-L-methionine</keyword>
<feature type="domain" description="Radical SAM core" evidence="9">
    <location>
        <begin position="131"/>
        <end position="361"/>
    </location>
</feature>
<gene>
    <name evidence="10" type="primary">mtaB</name>
    <name evidence="10" type="ORF">J9253_12160</name>
</gene>
<dbReference type="SUPFAM" id="SSF102114">
    <property type="entry name" value="Radical SAM enzymes"/>
    <property type="match status" value="1"/>
</dbReference>
<evidence type="ECO:0000259" key="9">
    <source>
        <dbReference type="PROSITE" id="PS51918"/>
    </source>
</evidence>
<dbReference type="PANTHER" id="PTHR11918">
    <property type="entry name" value="RADICAL SAM PROTEINS"/>
    <property type="match status" value="1"/>
</dbReference>
<dbReference type="InterPro" id="IPR020612">
    <property type="entry name" value="Methylthiotransferase_CS"/>
</dbReference>
<dbReference type="EMBL" id="CP072801">
    <property type="protein sequence ID" value="QTR44782.1"/>
    <property type="molecule type" value="Genomic_DNA"/>
</dbReference>
<dbReference type="SFLD" id="SFLDG01061">
    <property type="entry name" value="methylthiotransferase"/>
    <property type="match status" value="1"/>
</dbReference>
<dbReference type="PROSITE" id="PS51449">
    <property type="entry name" value="MTTASE_N"/>
    <property type="match status" value="1"/>
</dbReference>
<dbReference type="InterPro" id="IPR058240">
    <property type="entry name" value="rSAM_sf"/>
</dbReference>
<evidence type="ECO:0000256" key="1">
    <source>
        <dbReference type="ARBA" id="ARBA00001966"/>
    </source>
</evidence>
<dbReference type="InterPro" id="IPR006638">
    <property type="entry name" value="Elp3/MiaA/NifB-like_rSAM"/>
</dbReference>
<dbReference type="SFLD" id="SFLDS00029">
    <property type="entry name" value="Radical_SAM"/>
    <property type="match status" value="1"/>
</dbReference>
<keyword evidence="7" id="KW-0411">Iron-sulfur</keyword>